<name>A0A1I6M5B8_9BACT</name>
<dbReference type="Proteomes" id="UP000199024">
    <property type="component" value="Unassembled WGS sequence"/>
</dbReference>
<evidence type="ECO:0000313" key="1">
    <source>
        <dbReference type="EMBL" id="SFS10869.1"/>
    </source>
</evidence>
<gene>
    <name evidence="1" type="ORF">SAMN05421771_1860</name>
</gene>
<proteinExistence type="predicted"/>
<keyword evidence="2" id="KW-1185">Reference proteome</keyword>
<protein>
    <submittedName>
        <fullName evidence="1">Uncharacterized protein</fullName>
    </submittedName>
</protein>
<reference evidence="1 2" key="1">
    <citation type="submission" date="2016-10" db="EMBL/GenBank/DDBJ databases">
        <authorList>
            <person name="de Groot N.N."/>
        </authorList>
    </citation>
    <scope>NUCLEOTIDE SEQUENCE [LARGE SCALE GENOMIC DNA]</scope>
    <source>
        <strain evidence="1 2">DSM 21001</strain>
    </source>
</reference>
<dbReference type="AlphaFoldDB" id="A0A1I6M5B8"/>
<organism evidence="1 2">
    <name type="scientific">Granulicella pectinivorans</name>
    <dbReference type="NCBI Taxonomy" id="474950"/>
    <lineage>
        <taxon>Bacteria</taxon>
        <taxon>Pseudomonadati</taxon>
        <taxon>Acidobacteriota</taxon>
        <taxon>Terriglobia</taxon>
        <taxon>Terriglobales</taxon>
        <taxon>Acidobacteriaceae</taxon>
        <taxon>Granulicella</taxon>
    </lineage>
</organism>
<sequence>MPFPQASKDSIKYMLPLDIWESMDGIGDVKVTKDNMATKGNV</sequence>
<accession>A0A1I6M5B8</accession>
<evidence type="ECO:0000313" key="2">
    <source>
        <dbReference type="Proteomes" id="UP000199024"/>
    </source>
</evidence>
<dbReference type="EMBL" id="FOZL01000001">
    <property type="protein sequence ID" value="SFS10869.1"/>
    <property type="molecule type" value="Genomic_DNA"/>
</dbReference>